<keyword evidence="2" id="KW-1185">Reference proteome</keyword>
<gene>
    <name evidence="1" type="ORF">Purlil1_740</name>
</gene>
<evidence type="ECO:0000313" key="2">
    <source>
        <dbReference type="Proteomes" id="UP001287286"/>
    </source>
</evidence>
<sequence>MGYFAWHTHIVVVRGATLRAAWHDGSRLTLHHAAARGCVGSGTVHKRASFMRLFVTADRVRPRAASSTSARSWLPAFDVDVEMRAWKNVMDINQSVPMGCRTGRETLPLVSRPSRAVLRSTAFRLATSRSPRPVQRLLSFVQARWPLTLPCNSNPTRFRVTRSSSGSLRVSGTMWHDSLLSLRCRSMSLAREAASSSSSAHDMREEAAPTAVVFRSPTKTHRLVTELPNCLHHNCFKSTRNRTAFDTVSRI</sequence>
<evidence type="ECO:0000313" key="1">
    <source>
        <dbReference type="EMBL" id="KAK4095044.1"/>
    </source>
</evidence>
<reference evidence="1 2" key="1">
    <citation type="journal article" date="2024" name="Microbiol. Resour. Announc.">
        <title>Genome annotations for the ascomycete fungi Trichoderma harzianum, Trichoderma aggressivum, and Purpureocillium lilacinum.</title>
        <authorList>
            <person name="Beijen E.P.W."/>
            <person name="Ohm R.A."/>
        </authorList>
    </citation>
    <scope>NUCLEOTIDE SEQUENCE [LARGE SCALE GENOMIC DNA]</scope>
    <source>
        <strain evidence="1 2">CBS 150709</strain>
    </source>
</reference>
<organism evidence="1 2">
    <name type="scientific">Purpureocillium lilacinum</name>
    <name type="common">Paecilomyces lilacinus</name>
    <dbReference type="NCBI Taxonomy" id="33203"/>
    <lineage>
        <taxon>Eukaryota</taxon>
        <taxon>Fungi</taxon>
        <taxon>Dikarya</taxon>
        <taxon>Ascomycota</taxon>
        <taxon>Pezizomycotina</taxon>
        <taxon>Sordariomycetes</taxon>
        <taxon>Hypocreomycetidae</taxon>
        <taxon>Hypocreales</taxon>
        <taxon>Ophiocordycipitaceae</taxon>
        <taxon>Purpureocillium</taxon>
    </lineage>
</organism>
<protein>
    <submittedName>
        <fullName evidence="1">Uncharacterized protein</fullName>
    </submittedName>
</protein>
<accession>A0ABR0CFG7</accession>
<name>A0ABR0CFG7_PURLI</name>
<comment type="caution">
    <text evidence="1">The sequence shown here is derived from an EMBL/GenBank/DDBJ whole genome shotgun (WGS) entry which is preliminary data.</text>
</comment>
<proteinExistence type="predicted"/>
<dbReference type="EMBL" id="JAWRVI010000002">
    <property type="protein sequence ID" value="KAK4095044.1"/>
    <property type="molecule type" value="Genomic_DNA"/>
</dbReference>
<dbReference type="Proteomes" id="UP001287286">
    <property type="component" value="Unassembled WGS sequence"/>
</dbReference>